<dbReference type="PROSITE" id="PS50011">
    <property type="entry name" value="PROTEIN_KINASE_DOM"/>
    <property type="match status" value="1"/>
</dbReference>
<name>A0ABQ7KBX8_9FUNG</name>
<reference evidence="3 4" key="1">
    <citation type="journal article" date="2020" name="Fungal Divers.">
        <title>Resolving the Mortierellaceae phylogeny through synthesis of multi-gene phylogenetics and phylogenomics.</title>
        <authorList>
            <person name="Vandepol N."/>
            <person name="Liber J."/>
            <person name="Desiro A."/>
            <person name="Na H."/>
            <person name="Kennedy M."/>
            <person name="Barry K."/>
            <person name="Grigoriev I.V."/>
            <person name="Miller A.N."/>
            <person name="O'Donnell K."/>
            <person name="Stajich J.E."/>
            <person name="Bonito G."/>
        </authorList>
    </citation>
    <scope>NUCLEOTIDE SEQUENCE [LARGE SCALE GENOMIC DNA]</scope>
    <source>
        <strain evidence="3 4">AD045</strain>
    </source>
</reference>
<dbReference type="Proteomes" id="UP001194696">
    <property type="component" value="Unassembled WGS sequence"/>
</dbReference>
<evidence type="ECO:0000259" key="2">
    <source>
        <dbReference type="PROSITE" id="PS50011"/>
    </source>
</evidence>
<proteinExistence type="predicted"/>
<evidence type="ECO:0000313" key="3">
    <source>
        <dbReference type="EMBL" id="KAG0295381.1"/>
    </source>
</evidence>
<feature type="compositionally biased region" description="Low complexity" evidence="1">
    <location>
        <begin position="255"/>
        <end position="266"/>
    </location>
</feature>
<gene>
    <name evidence="3" type="primary">GRK7</name>
    <name evidence="3" type="ORF">BGZ96_011851</name>
</gene>
<protein>
    <submittedName>
        <fullName evidence="3">Rhodopsin kinase grk7</fullName>
    </submittedName>
</protein>
<dbReference type="SUPFAM" id="SSF56112">
    <property type="entry name" value="Protein kinase-like (PK-like)"/>
    <property type="match status" value="1"/>
</dbReference>
<dbReference type="Gene3D" id="1.10.510.10">
    <property type="entry name" value="Transferase(Phosphotransferase) domain 1"/>
    <property type="match status" value="1"/>
</dbReference>
<organism evidence="3 4">
    <name type="scientific">Linnemannia gamsii</name>
    <dbReference type="NCBI Taxonomy" id="64522"/>
    <lineage>
        <taxon>Eukaryota</taxon>
        <taxon>Fungi</taxon>
        <taxon>Fungi incertae sedis</taxon>
        <taxon>Mucoromycota</taxon>
        <taxon>Mortierellomycotina</taxon>
        <taxon>Mortierellomycetes</taxon>
        <taxon>Mortierellales</taxon>
        <taxon>Mortierellaceae</taxon>
        <taxon>Linnemannia</taxon>
    </lineage>
</organism>
<dbReference type="PANTHER" id="PTHR24345">
    <property type="entry name" value="SERINE/THREONINE-PROTEIN KINASE PLK"/>
    <property type="match status" value="1"/>
</dbReference>
<evidence type="ECO:0000256" key="1">
    <source>
        <dbReference type="SAM" id="MobiDB-lite"/>
    </source>
</evidence>
<evidence type="ECO:0000313" key="4">
    <source>
        <dbReference type="Proteomes" id="UP001194696"/>
    </source>
</evidence>
<feature type="region of interest" description="Disordered" evidence="1">
    <location>
        <begin position="253"/>
        <end position="298"/>
    </location>
</feature>
<dbReference type="EMBL" id="JAAAIM010000086">
    <property type="protein sequence ID" value="KAG0295381.1"/>
    <property type="molecule type" value="Genomic_DNA"/>
</dbReference>
<feature type="compositionally biased region" description="Basic and acidic residues" evidence="1">
    <location>
        <begin position="268"/>
        <end position="280"/>
    </location>
</feature>
<dbReference type="InterPro" id="IPR011009">
    <property type="entry name" value="Kinase-like_dom_sf"/>
</dbReference>
<keyword evidence="4" id="KW-1185">Reference proteome</keyword>
<comment type="caution">
    <text evidence="3">The sequence shown here is derived from an EMBL/GenBank/DDBJ whole genome shotgun (WGS) entry which is preliminary data.</text>
</comment>
<feature type="domain" description="Protein kinase" evidence="2">
    <location>
        <begin position="12"/>
        <end position="247"/>
    </location>
</feature>
<dbReference type="Pfam" id="PF00069">
    <property type="entry name" value="Pkinase"/>
    <property type="match status" value="1"/>
</dbReference>
<keyword evidence="3" id="KW-0808">Transferase</keyword>
<dbReference type="PROSITE" id="PS00108">
    <property type="entry name" value="PROTEIN_KINASE_ST"/>
    <property type="match status" value="1"/>
</dbReference>
<dbReference type="SMART" id="SM00220">
    <property type="entry name" value="S_TKc"/>
    <property type="match status" value="1"/>
</dbReference>
<sequence>MSELLDMSSPTSDTVIGRLEGGFGCALRVMARNRFLALKVCADNEEKKPSYDREVAMLSMLKKDRHPNIIAFGSAFKDRDQLCLSLELANMSLEVALRATNKLDVDSAKHIAAGIARGISHLHGHQILHRDIKPENVLLTGQSSKHAIISDFGLSVSLKDQPMGTRGECGTTQYRAPEMKGKNYYSYPVDAYAYGVTVHRIVGGQFPEQGGLTQLTNMEAKGLVAQLMHQVVGMRLEIDKVLDHSFFQVLESDQNSTSSSSGNNNNKRPIEGATDHEHDAKRTRHDNNNGNSGDSEEVYQSVHISFSERLIGQVHSLQDIQGVPFVNDNHSAST</sequence>
<dbReference type="InterPro" id="IPR000719">
    <property type="entry name" value="Prot_kinase_dom"/>
</dbReference>
<keyword evidence="3" id="KW-0418">Kinase</keyword>
<accession>A0ABQ7KBX8</accession>
<dbReference type="InterPro" id="IPR008271">
    <property type="entry name" value="Ser/Thr_kinase_AS"/>
</dbReference>
<dbReference type="GO" id="GO:0016301">
    <property type="term" value="F:kinase activity"/>
    <property type="evidence" value="ECO:0007669"/>
    <property type="project" value="UniProtKB-KW"/>
</dbReference>